<sequence length="726" mass="81475">MHQATVTSQSVSSDPEGQSERLPSRLQRRKLDKARFRVTRACDNCKRKKSRCSGTAPCMLCLRLKLECHYSATYTRGRPPQIPLLIEHEKAHQACSESDRTSNGSVAQSLPGEAVSQFVSIDDSLANEQMQSLRNSPEPPQDDLDGHYVGPSSGISFLLRAQKRVHESVNLEHSSSVFTFGDAPLPKCDIAFLEMPSKNEAQNLVAHYFDFAYPTHRFLHRPTIENWLEDFYASFRGPIVTAGVREKRALLLMVMASAKQFSTDGVARNEFPESSYFFAASEHCLNAETGRVRLTSVQARLAQCYYLITQSRLNHCWSLFGTAVRLAFAIGLHRRKRGPVSGDLNHIEEESRKRTFWCTYSLDIYLSAALGRPRSIHDEDIDQDLPSCVDDSELRVEGIFKSPANVQSVMLAPLYHIKLSRIIASILRSLYGIQKLSLSAQLSAAEQCEARMADWRAGISSFIDHTDKRLLKTLYQRQHTVLNLTSAHATILLYRPFLLRNFASLTQSSASQQNLQAQIAQNIEKCLLAALKIVGIVQGLQEDGKLIHALWFTHYYAFCAVVVLYVYVIQQQSIEKEQRQSCLAAAERCQNDLATCAQPNSFVQRCGVVLDELKEEALRRLPRPHPQGSEAVSKSRLPHLDFPQNSTDRTSPSNNLVQTRHSEVVTSGWPINQSTSTEMSPTSFGTAWAGWEDFDSFVIAGAGSLEQFLCHEFEAQDGLSTPQWRG</sequence>
<evidence type="ECO:0000313" key="1">
    <source>
        <dbReference type="EMBL" id="KAJ9651548.1"/>
    </source>
</evidence>
<comment type="caution">
    <text evidence="1">The sequence shown here is derived from an EMBL/GenBank/DDBJ whole genome shotgun (WGS) entry which is preliminary data.</text>
</comment>
<keyword evidence="2" id="KW-1185">Reference proteome</keyword>
<evidence type="ECO:0000313" key="2">
    <source>
        <dbReference type="Proteomes" id="UP001172386"/>
    </source>
</evidence>
<accession>A0ACC2ZVE8</accession>
<gene>
    <name evidence="1" type="ORF">H2198_009164</name>
</gene>
<dbReference type="EMBL" id="JAPDRQ010000249">
    <property type="protein sequence ID" value="KAJ9651548.1"/>
    <property type="molecule type" value="Genomic_DNA"/>
</dbReference>
<name>A0ACC2ZVE8_9EURO</name>
<organism evidence="1 2">
    <name type="scientific">Neophaeococcomyces mojaviensis</name>
    <dbReference type="NCBI Taxonomy" id="3383035"/>
    <lineage>
        <taxon>Eukaryota</taxon>
        <taxon>Fungi</taxon>
        <taxon>Dikarya</taxon>
        <taxon>Ascomycota</taxon>
        <taxon>Pezizomycotina</taxon>
        <taxon>Eurotiomycetes</taxon>
        <taxon>Chaetothyriomycetidae</taxon>
        <taxon>Chaetothyriales</taxon>
        <taxon>Chaetothyriales incertae sedis</taxon>
        <taxon>Neophaeococcomyces</taxon>
    </lineage>
</organism>
<dbReference type="Proteomes" id="UP001172386">
    <property type="component" value="Unassembled WGS sequence"/>
</dbReference>
<reference evidence="1" key="1">
    <citation type="submission" date="2022-10" db="EMBL/GenBank/DDBJ databases">
        <title>Culturing micro-colonial fungi from biological soil crusts in the Mojave desert and describing Neophaeococcomyces mojavensis, and introducing the new genera and species Taxawa tesnikishii.</title>
        <authorList>
            <person name="Kurbessoian T."/>
            <person name="Stajich J.E."/>
        </authorList>
    </citation>
    <scope>NUCLEOTIDE SEQUENCE</scope>
    <source>
        <strain evidence="1">JES_112</strain>
    </source>
</reference>
<protein>
    <submittedName>
        <fullName evidence="1">Uncharacterized protein</fullName>
    </submittedName>
</protein>
<proteinExistence type="predicted"/>